<protein>
    <submittedName>
        <fullName evidence="1">Uncharacterized protein</fullName>
    </submittedName>
</protein>
<gene>
    <name evidence="1" type="ORF">A3Q56_04593</name>
</gene>
<dbReference type="EMBL" id="LWCA01000601">
    <property type="protein sequence ID" value="OAF67678.1"/>
    <property type="molecule type" value="Genomic_DNA"/>
</dbReference>
<evidence type="ECO:0000313" key="2">
    <source>
        <dbReference type="Proteomes" id="UP000078046"/>
    </source>
</evidence>
<reference evidence="1 2" key="1">
    <citation type="submission" date="2016-04" db="EMBL/GenBank/DDBJ databases">
        <title>The genome of Intoshia linei affirms orthonectids as highly simplified spiralians.</title>
        <authorList>
            <person name="Mikhailov K.V."/>
            <person name="Slusarev G.S."/>
            <person name="Nikitin M.A."/>
            <person name="Logacheva M.D."/>
            <person name="Penin A."/>
            <person name="Aleoshin V."/>
            <person name="Panchin Y.V."/>
        </authorList>
    </citation>
    <scope>NUCLEOTIDE SEQUENCE [LARGE SCALE GENOMIC DNA]</scope>
    <source>
        <strain evidence="1">Intl2013</strain>
        <tissue evidence="1">Whole animal</tissue>
    </source>
</reference>
<dbReference type="AlphaFoldDB" id="A0A177B082"/>
<evidence type="ECO:0000313" key="1">
    <source>
        <dbReference type="EMBL" id="OAF67678.1"/>
    </source>
</evidence>
<keyword evidence="2" id="KW-1185">Reference proteome</keyword>
<dbReference type="Proteomes" id="UP000078046">
    <property type="component" value="Unassembled WGS sequence"/>
</dbReference>
<sequence length="93" mass="10743">MDDSMVQLKAFDAMEQVINIAFDMIQSFDEMKYLMSVKLHYLDCHLNRLHIIMVCGQTSMERDTIRKFYNIKKNLKNQIGLTCCLTICGGGNT</sequence>
<name>A0A177B082_9BILA</name>
<comment type="caution">
    <text evidence="1">The sequence shown here is derived from an EMBL/GenBank/DDBJ whole genome shotgun (WGS) entry which is preliminary data.</text>
</comment>
<proteinExistence type="predicted"/>
<accession>A0A177B082</accession>
<organism evidence="1 2">
    <name type="scientific">Intoshia linei</name>
    <dbReference type="NCBI Taxonomy" id="1819745"/>
    <lineage>
        <taxon>Eukaryota</taxon>
        <taxon>Metazoa</taxon>
        <taxon>Spiralia</taxon>
        <taxon>Lophotrochozoa</taxon>
        <taxon>Mesozoa</taxon>
        <taxon>Orthonectida</taxon>
        <taxon>Rhopaluridae</taxon>
        <taxon>Intoshia</taxon>
    </lineage>
</organism>